<dbReference type="PANTHER" id="PTHR22961:SF16">
    <property type="entry name" value="SERINE_THREONINE-PROTEIN KINASE 40"/>
    <property type="match status" value="1"/>
</dbReference>
<proteinExistence type="predicted"/>
<dbReference type="STRING" id="30066.A0A182VHC4"/>
<feature type="region of interest" description="Disordered" evidence="3">
    <location>
        <begin position="458"/>
        <end position="579"/>
    </location>
</feature>
<dbReference type="PANTHER" id="PTHR22961">
    <property type="entry name" value="SER/THR PROTEIN KINASE-TRB"/>
    <property type="match status" value="1"/>
</dbReference>
<feature type="compositionally biased region" description="Polar residues" evidence="3">
    <location>
        <begin position="563"/>
        <end position="572"/>
    </location>
</feature>
<feature type="region of interest" description="Disordered" evidence="3">
    <location>
        <begin position="654"/>
        <end position="676"/>
    </location>
</feature>
<dbReference type="InterPro" id="IPR011009">
    <property type="entry name" value="Kinase-like_dom_sf"/>
</dbReference>
<dbReference type="InterPro" id="IPR000719">
    <property type="entry name" value="Prot_kinase_dom"/>
</dbReference>
<dbReference type="AlphaFoldDB" id="A0A182VHC4"/>
<dbReference type="SMART" id="SM00220">
    <property type="entry name" value="S_TKc"/>
    <property type="match status" value="1"/>
</dbReference>
<evidence type="ECO:0000256" key="2">
    <source>
        <dbReference type="ARBA" id="ARBA00016813"/>
    </source>
</evidence>
<feature type="region of interest" description="Disordered" evidence="3">
    <location>
        <begin position="689"/>
        <end position="744"/>
    </location>
</feature>
<feature type="compositionally biased region" description="Low complexity" evidence="3">
    <location>
        <begin position="735"/>
        <end position="744"/>
    </location>
</feature>
<reference evidence="5" key="1">
    <citation type="submission" date="2020-05" db="UniProtKB">
        <authorList>
            <consortium name="EnsemblMetazoa"/>
        </authorList>
    </citation>
    <scope>IDENTIFICATION</scope>
    <source>
        <strain evidence="5">MAF</strain>
    </source>
</reference>
<evidence type="ECO:0000256" key="3">
    <source>
        <dbReference type="SAM" id="MobiDB-lite"/>
    </source>
</evidence>
<dbReference type="PROSITE" id="PS00108">
    <property type="entry name" value="PROTEIN_KINASE_ST"/>
    <property type="match status" value="1"/>
</dbReference>
<evidence type="ECO:0000313" key="5">
    <source>
        <dbReference type="EnsemblMetazoa" id="AMEM014985-PA"/>
    </source>
</evidence>
<accession>A0A182VHC4</accession>
<dbReference type="SUPFAM" id="SSF56112">
    <property type="entry name" value="Protein kinase-like (PK-like)"/>
    <property type="match status" value="1"/>
</dbReference>
<dbReference type="GO" id="GO:0004672">
    <property type="term" value="F:protein kinase activity"/>
    <property type="evidence" value="ECO:0007669"/>
    <property type="project" value="InterPro"/>
</dbReference>
<dbReference type="Gene3D" id="1.10.510.10">
    <property type="entry name" value="Transferase(Phosphotransferase) domain 1"/>
    <property type="match status" value="1"/>
</dbReference>
<feature type="compositionally biased region" description="Low complexity" evidence="3">
    <location>
        <begin position="695"/>
        <end position="709"/>
    </location>
</feature>
<evidence type="ECO:0000259" key="4">
    <source>
        <dbReference type="PROSITE" id="PS50011"/>
    </source>
</evidence>
<evidence type="ECO:0000256" key="1">
    <source>
        <dbReference type="ARBA" id="ARBA00003412"/>
    </source>
</evidence>
<dbReference type="InterPro" id="IPR024104">
    <property type="entry name" value="Tribbles/Ser_Thr_kinase_40"/>
</dbReference>
<organism evidence="5 6">
    <name type="scientific">Anopheles merus</name>
    <name type="common">Mosquito</name>
    <dbReference type="NCBI Taxonomy" id="30066"/>
    <lineage>
        <taxon>Eukaryota</taxon>
        <taxon>Metazoa</taxon>
        <taxon>Ecdysozoa</taxon>
        <taxon>Arthropoda</taxon>
        <taxon>Hexapoda</taxon>
        <taxon>Insecta</taxon>
        <taxon>Pterygota</taxon>
        <taxon>Neoptera</taxon>
        <taxon>Endopterygota</taxon>
        <taxon>Diptera</taxon>
        <taxon>Nematocera</taxon>
        <taxon>Culicoidea</taxon>
        <taxon>Culicidae</taxon>
        <taxon>Anophelinae</taxon>
        <taxon>Anopheles</taxon>
    </lineage>
</organism>
<sequence length="900" mass="98427">MFRARKQPGKRPTADSGNGFRAKKLRTDQQVPTIEDGQRPVDGPVPDEGAAVGAGDRDGAEDATANMSKYARRIVRGQTGNVLLDCEIPRYGTPVERKRCRKAGDFVIGYELGTSPGVPQTQYLARRQGTNEFYLLKILSFDPETEIVDKETLQGKVLLHNEFTLLSMLDDLEGVIHQHGFFSDYAFEERQIERDDGTMASIYTGRIRRRLILVLDCVHAHEFCDESGAYISLQRHISVARLSERDALELFYEVVKVVEQLHARNIIHRDLKLNNIVLDRRTGRIVLTNFFLGKHLINEQECLFDQRGSPAYISPDVLGGKPYRGKPSDMWALGVILYTIVYGKFPFLDTTPSALFRKIREADYSIPSGFNTTHETKSLIKRMLTLSPDERLTATEVRIELEQSLRKFRRPRTNCDQLVPEVAAEVAQSAASQIAPTLPTTAAEQQQQLVIDQSIPASKEPFGSFSSPPEPMDVDRPTAVEGEKDASSKPPTPRFELSTEQFSRTLEANVRDGETSSSAKHTKPDRTYKVKTTTYRFIPPTGGEGSSSSGASPIHVTSRESQSRPSTGSLSGVNGGRRTHAPAATITIPAAGDGQSLASAGSRNWSRFNFNLNLQYTASSYNSAARAVAAAIAAVHSVGSSNAANRARMERIRTEPSSANNGSSAAPNGSTNPSLPRLVSVSQTVRMVRSGEGTQPPQQQQQQSSSSPPLIINGPAVHGDVPMGGPDQQRPSGNGTTRRPPLGTLTPAAQRLYAIMNYISQNNRPPGGNNPRPPVASVAPENDPTVAIVGAGAGGVAIGLDFNGIITADMADKIVAYLIIHLRTVDWVASVFRSPDGGGSIDPEQRVNNLLELLRQLGVRMEACNGQIVIRAEQTRDRQQFLSLLLRIAGYNDKYFHQRA</sequence>
<dbReference type="Pfam" id="PF00069">
    <property type="entry name" value="Pkinase"/>
    <property type="match status" value="1"/>
</dbReference>
<feature type="domain" description="Protein kinase" evidence="4">
    <location>
        <begin position="68"/>
        <end position="405"/>
    </location>
</feature>
<dbReference type="Proteomes" id="UP000075903">
    <property type="component" value="Unassembled WGS sequence"/>
</dbReference>
<keyword evidence="6" id="KW-1185">Reference proteome</keyword>
<feature type="compositionally biased region" description="Low complexity" evidence="3">
    <location>
        <begin position="656"/>
        <end position="670"/>
    </location>
</feature>
<name>A0A182VHC4_ANOME</name>
<feature type="compositionally biased region" description="Low complexity" evidence="3">
    <location>
        <begin position="458"/>
        <end position="467"/>
    </location>
</feature>
<dbReference type="VEuPathDB" id="VectorBase:AMEM014985"/>
<dbReference type="GO" id="GO:0005524">
    <property type="term" value="F:ATP binding"/>
    <property type="evidence" value="ECO:0007669"/>
    <property type="project" value="InterPro"/>
</dbReference>
<dbReference type="VEuPathDB" id="VectorBase:AMEM21_009228"/>
<feature type="compositionally biased region" description="Basic and acidic residues" evidence="3">
    <location>
        <begin position="473"/>
        <end position="487"/>
    </location>
</feature>
<feature type="region of interest" description="Disordered" evidence="3">
    <location>
        <begin position="1"/>
        <end position="61"/>
    </location>
</feature>
<dbReference type="EnsemblMetazoa" id="AMEM014985-RA">
    <property type="protein sequence ID" value="AMEM014985-PA"/>
    <property type="gene ID" value="AMEM014985"/>
</dbReference>
<protein>
    <recommendedName>
        <fullName evidence="2">Serine/threonine-protein kinase 40</fullName>
    </recommendedName>
</protein>
<evidence type="ECO:0000313" key="6">
    <source>
        <dbReference type="Proteomes" id="UP000075903"/>
    </source>
</evidence>
<dbReference type="InterPro" id="IPR008271">
    <property type="entry name" value="Ser/Thr_kinase_AS"/>
</dbReference>
<dbReference type="PROSITE" id="PS50011">
    <property type="entry name" value="PROTEIN_KINASE_DOM"/>
    <property type="match status" value="1"/>
</dbReference>
<comment type="function">
    <text evidence="1">May be a negative regulator of NF-kappa-B and p53-mediated gene transcription.</text>
</comment>